<dbReference type="PANTHER" id="PTHR47645:SF1">
    <property type="entry name" value="C2H2-TYPE DOMAIN-CONTAINING PROTEIN-RELATED"/>
    <property type="match status" value="1"/>
</dbReference>
<dbReference type="OrthoDB" id="5869162at2759"/>
<organism evidence="1 2">
    <name type="scientific">Caenorhabditis nigoni</name>
    <dbReference type="NCBI Taxonomy" id="1611254"/>
    <lineage>
        <taxon>Eukaryota</taxon>
        <taxon>Metazoa</taxon>
        <taxon>Ecdysozoa</taxon>
        <taxon>Nematoda</taxon>
        <taxon>Chromadorea</taxon>
        <taxon>Rhabditida</taxon>
        <taxon>Rhabditina</taxon>
        <taxon>Rhabditomorpha</taxon>
        <taxon>Rhabditoidea</taxon>
        <taxon>Rhabditidae</taxon>
        <taxon>Peloderinae</taxon>
        <taxon>Caenorhabditis</taxon>
    </lineage>
</organism>
<evidence type="ECO:0000313" key="1">
    <source>
        <dbReference type="EMBL" id="PIC40880.1"/>
    </source>
</evidence>
<name>A0A2G5UMY6_9PELO</name>
<dbReference type="STRING" id="1611254.A0A2G5UMY6"/>
<gene>
    <name evidence="1" type="primary">Cnig_chr_III.g8479</name>
    <name evidence="1" type="ORF">B9Z55_008479</name>
</gene>
<dbReference type="AlphaFoldDB" id="A0A2G5UMY6"/>
<sequence length="557" mass="63752">MYPSIKLNHIEKKMEQWGEHKRRVYSYCTVCKRLLSEKQQCLNNSCERFMMCQANVSGNKTIVTFSLRCQLEKLIENGIFGKEVMVQGDESLCSRLKDTPKYKSKIEEMKLARPDAITLLVSVNCDGFRRRGSKRGEFWPIYLAVHEITQGTGKFVEYRPEFVMLPALLQSSTKLDKGDFSSVFERIFIEIDEIRKNPLKVTISGQEYDVVVEIFQSVLDMDASRKIHGVPNWKSFKSCSRCTVNGTSIKLKKGRKIAWFSENMVVQYDANNIPEKLIKTRLPPPWTDGYDGLHLLYEGTSRDVLKDLMGRGEKTGYSINNNIRREWAQALNNTVNAKGISSTALLDPIQLTSRTGSEIQQLYNISVPTLVVCVLEPCLWTLMLILHWRTTRVIIDVHLCREQCEQLLNISSALRLLVGRFFPRLFTMKFHFVHDHMVKTLNRDGSPLLSSAAPFERLNQVLGRASNTFTTRATINMSTRFLGLQQAAFLCNKAVKKTKSPVAYPSTMQSELELSMEKDDGLCEAVDLETLSSEEAKYIDTQQVKIRTMRLCCYGKY</sequence>
<comment type="caution">
    <text evidence="1">The sequence shown here is derived from an EMBL/GenBank/DDBJ whole genome shotgun (WGS) entry which is preliminary data.</text>
</comment>
<reference evidence="2" key="1">
    <citation type="submission" date="2017-10" db="EMBL/GenBank/DDBJ databases">
        <title>Rapid genome shrinkage in a self-fertile nematode reveals novel sperm competition proteins.</title>
        <authorList>
            <person name="Yin D."/>
            <person name="Schwarz E.M."/>
            <person name="Thomas C.G."/>
            <person name="Felde R.L."/>
            <person name="Korf I.F."/>
            <person name="Cutter A.D."/>
            <person name="Schartner C.M."/>
            <person name="Ralston E.J."/>
            <person name="Meyer B.J."/>
            <person name="Haag E.S."/>
        </authorList>
    </citation>
    <scope>NUCLEOTIDE SEQUENCE [LARGE SCALE GENOMIC DNA]</scope>
    <source>
        <strain evidence="2">JU1422</strain>
    </source>
</reference>
<proteinExistence type="predicted"/>
<dbReference type="Proteomes" id="UP000230233">
    <property type="component" value="Chromosome III"/>
</dbReference>
<keyword evidence="2" id="KW-1185">Reference proteome</keyword>
<evidence type="ECO:0000313" key="2">
    <source>
        <dbReference type="Proteomes" id="UP000230233"/>
    </source>
</evidence>
<accession>A0A2G5UMY6</accession>
<protein>
    <submittedName>
        <fullName evidence="1">Uncharacterized protein</fullName>
    </submittedName>
</protein>
<dbReference type="EMBL" id="PDUG01000003">
    <property type="protein sequence ID" value="PIC40880.1"/>
    <property type="molecule type" value="Genomic_DNA"/>
</dbReference>
<dbReference type="PANTHER" id="PTHR47645">
    <property type="entry name" value="PROTEIN CBG08267"/>
    <property type="match status" value="1"/>
</dbReference>